<dbReference type="InterPro" id="IPR019575">
    <property type="entry name" value="Nuop51_4Fe4S-bd"/>
</dbReference>
<name>B0VI67_CLOAI</name>
<dbReference type="InterPro" id="IPR001949">
    <property type="entry name" value="NADH-UbQ_OxRdtase_51kDa_CS"/>
</dbReference>
<feature type="domain" description="NADH-ubiquinone oxidoreductase 51kDa subunit iron-sulphur binding" evidence="6">
    <location>
        <begin position="432"/>
        <end position="477"/>
    </location>
</feature>
<dbReference type="eggNOG" id="COG1894">
    <property type="taxonomic scope" value="Bacteria"/>
</dbReference>
<dbReference type="RefSeq" id="WP_015424901.1">
    <property type="nucleotide sequence ID" value="NC_020449.1"/>
</dbReference>
<dbReference type="SUPFAM" id="SSF142984">
    <property type="entry name" value="Nqo1 middle domain-like"/>
    <property type="match status" value="1"/>
</dbReference>
<dbReference type="EC" id="1.12.7.2" evidence="7"/>
<dbReference type="Gene3D" id="3.40.50.11540">
    <property type="entry name" value="NADH-ubiquinone oxidoreductase 51kDa subunit"/>
    <property type="match status" value="1"/>
</dbReference>
<dbReference type="Pfam" id="PF10589">
    <property type="entry name" value="NADH_4Fe-4S"/>
    <property type="match status" value="1"/>
</dbReference>
<dbReference type="EMBL" id="CU466930">
    <property type="protein sequence ID" value="CAO81043.1"/>
    <property type="molecule type" value="Genomic_DNA"/>
</dbReference>
<dbReference type="NCBIfam" id="NF010120">
    <property type="entry name" value="PRK13596.1"/>
    <property type="match status" value="1"/>
</dbReference>
<dbReference type="CDD" id="cd02980">
    <property type="entry name" value="TRX_Fd_family"/>
    <property type="match status" value="1"/>
</dbReference>
<dbReference type="PANTHER" id="PTHR43578">
    <property type="entry name" value="NADH-QUINONE OXIDOREDUCTASE SUBUNIT F"/>
    <property type="match status" value="1"/>
</dbReference>
<dbReference type="Gene3D" id="3.40.30.10">
    <property type="entry name" value="Glutaredoxin"/>
    <property type="match status" value="1"/>
</dbReference>
<evidence type="ECO:0000256" key="4">
    <source>
        <dbReference type="ARBA" id="ARBA00023004"/>
    </source>
</evidence>
<dbReference type="SUPFAM" id="SSF140490">
    <property type="entry name" value="Nqo1C-terminal domain-like"/>
    <property type="match status" value="1"/>
</dbReference>
<dbReference type="Pfam" id="PF01512">
    <property type="entry name" value="Complex1_51K"/>
    <property type="match status" value="1"/>
</dbReference>
<dbReference type="OrthoDB" id="9761899at2"/>
<dbReference type="GO" id="GO:0008901">
    <property type="term" value="F:ferredoxin hydrogenase activity"/>
    <property type="evidence" value="ECO:0007669"/>
    <property type="project" value="UniProtKB-EC"/>
</dbReference>
<gene>
    <name evidence="7" type="ordered locus">CLOAM1181</name>
</gene>
<evidence type="ECO:0000256" key="3">
    <source>
        <dbReference type="ARBA" id="ARBA00022723"/>
    </source>
</evidence>
<dbReference type="AlphaFoldDB" id="B0VI67"/>
<evidence type="ECO:0000256" key="5">
    <source>
        <dbReference type="ARBA" id="ARBA00023014"/>
    </source>
</evidence>
<dbReference type="GO" id="GO:0008137">
    <property type="term" value="F:NADH dehydrogenase (ubiquinone) activity"/>
    <property type="evidence" value="ECO:0007669"/>
    <property type="project" value="InterPro"/>
</dbReference>
<dbReference type="InterPro" id="IPR037207">
    <property type="entry name" value="Nuop51_4Fe4S-bd_sf"/>
</dbReference>
<evidence type="ECO:0000259" key="6">
    <source>
        <dbReference type="SMART" id="SM00928"/>
    </source>
</evidence>
<dbReference type="GO" id="GO:0051539">
    <property type="term" value="F:4 iron, 4 sulfur cluster binding"/>
    <property type="evidence" value="ECO:0007669"/>
    <property type="project" value="UniProtKB-KW"/>
</dbReference>
<dbReference type="STRING" id="459349.CLOAM1181"/>
<keyword evidence="2" id="KW-0004">4Fe-4S</keyword>
<dbReference type="InterPro" id="IPR036249">
    <property type="entry name" value="Thioredoxin-like_sf"/>
</dbReference>
<dbReference type="KEGG" id="caci:CLOAM1181"/>
<comment type="similarity">
    <text evidence="1">Belongs to the complex I 51 kDa subunit family.</text>
</comment>
<dbReference type="SMART" id="SM00928">
    <property type="entry name" value="NADH_4Fe-4S"/>
    <property type="match status" value="1"/>
</dbReference>
<dbReference type="Gene3D" id="1.20.1440.230">
    <property type="entry name" value="NADH-ubiquinone oxidoreductase 51kDa subunit, iron-sulphur binding domain"/>
    <property type="match status" value="1"/>
</dbReference>
<dbReference type="GO" id="GO:0046872">
    <property type="term" value="F:metal ion binding"/>
    <property type="evidence" value="ECO:0007669"/>
    <property type="project" value="UniProtKB-KW"/>
</dbReference>
<keyword evidence="8" id="KW-1185">Reference proteome</keyword>
<evidence type="ECO:0000313" key="7">
    <source>
        <dbReference type="EMBL" id="CAO81043.1"/>
    </source>
</evidence>
<protein>
    <submittedName>
        <fullName evidence="7">[Fe] hydrogenase (Fe-only hydrogenase) (Ferredoxin bidirectional hydrogenase), subunit beta (HymB-like)</fullName>
        <ecNumber evidence="7">1.12.7.2</ecNumber>
    </submittedName>
</protein>
<dbReference type="HOGENOM" id="CLU_014881_3_2_0"/>
<dbReference type="InterPro" id="IPR011538">
    <property type="entry name" value="Nuo51_FMN-bd"/>
</dbReference>
<sequence>MKFYRSHILVSINETSLAAGVQEFITALRNELAKNDLAEEINILETGPLGFFGRGICLTVYPENINYEGVKIEDIPELVQEHFLKGRPVKRLMVGVTEKFSPKFNYENRIVLRNSGIIDPENIDDYIGAGGYVALEKALTNMQPNDIIAEVKKSGLKGRGGAAFPAGLKWSFTSALDVPQKYVVVNADEGEPGTFKDRLIMEGDPHQLLEGIILCARAVGASKAYIYIRGEYKLCIARLEKAIKQAYDYGILGKNIFDSGFDLDIELKIGAGAYVCGEETALIESLEGNRGTPRWKPPFPGVEGLWKAPTIVNNVETLANVPFIIAKGADEFLQYGTPDCPGTKVYTILGDVAYPGLCEVDMGTTLRTIINDYAGGMKKGFRFKAALVGGAAGVILPDRLLDVKMDFTSLNQYSAVLGSGAILVLNEHQSIVDLLWSILRFFRHESCGKCSPCKNGTQQLYQLISKIRKGNGTMEDVNLMLLIAETMQQTSFCALGQSPIMAVRSAIENFTDEFIEITKK</sequence>
<evidence type="ECO:0000313" key="8">
    <source>
        <dbReference type="Proteomes" id="UP000002019"/>
    </source>
</evidence>
<evidence type="ECO:0000256" key="2">
    <source>
        <dbReference type="ARBA" id="ARBA00022485"/>
    </source>
</evidence>
<dbReference type="Gene3D" id="3.10.20.600">
    <property type="match status" value="1"/>
</dbReference>
<accession>B0VI67</accession>
<evidence type="ECO:0000256" key="1">
    <source>
        <dbReference type="ARBA" id="ARBA00007523"/>
    </source>
</evidence>
<dbReference type="Proteomes" id="UP000002019">
    <property type="component" value="Chromosome"/>
</dbReference>
<keyword evidence="7" id="KW-0560">Oxidoreductase</keyword>
<dbReference type="PANTHER" id="PTHR43578:SF3">
    <property type="entry name" value="NADH-QUINONE OXIDOREDUCTASE SUBUNIT F"/>
    <property type="match status" value="1"/>
</dbReference>
<dbReference type="SUPFAM" id="SSF52833">
    <property type="entry name" value="Thioredoxin-like"/>
    <property type="match status" value="1"/>
</dbReference>
<dbReference type="InterPro" id="IPR037225">
    <property type="entry name" value="Nuo51_FMN-bd_sf"/>
</dbReference>
<dbReference type="FunFam" id="3.40.50.11540:FF:000001">
    <property type="entry name" value="NADH dehydrogenase [ubiquinone] flavoprotein 1, mitochondrial"/>
    <property type="match status" value="1"/>
</dbReference>
<reference evidence="7 8" key="1">
    <citation type="journal article" date="2008" name="J. Bacteriol.">
        <title>'Candidatus Cloacamonas acidaminovorans': genome sequence reconstruction provides a first glimpse of a new bacterial division.</title>
        <authorList>
            <person name="Pelletier E."/>
            <person name="Kreimeyer A."/>
            <person name="Bocs S."/>
            <person name="Rouy Z."/>
            <person name="Gyapay G."/>
            <person name="Chouari R."/>
            <person name="Riviere D."/>
            <person name="Ganesan A."/>
            <person name="Daegelen P."/>
            <person name="Sghir A."/>
            <person name="Cohen G.N."/>
            <person name="Medigue C."/>
            <person name="Weissenbach J."/>
            <person name="Le Paslier D."/>
        </authorList>
    </citation>
    <scope>NUCLEOTIDE SEQUENCE [LARGE SCALE GENOMIC DNA]</scope>
    <source>
        <strain evidence="8">Evry</strain>
    </source>
</reference>
<proteinExistence type="inferred from homology"/>
<keyword evidence="3" id="KW-0479">Metal-binding</keyword>
<keyword evidence="5" id="KW-0411">Iron-sulfur</keyword>
<keyword evidence="4" id="KW-0408">Iron</keyword>
<dbReference type="FunFam" id="1.20.1440.230:FF:000001">
    <property type="entry name" value="Mitochondrial NADH dehydrogenase flavoprotein 1"/>
    <property type="match status" value="1"/>
</dbReference>
<dbReference type="GO" id="GO:0010181">
    <property type="term" value="F:FMN binding"/>
    <property type="evidence" value="ECO:0007669"/>
    <property type="project" value="InterPro"/>
</dbReference>
<organism evidence="7 8">
    <name type="scientific">Cloacimonas acidaminovorans (strain Evry)</name>
    <dbReference type="NCBI Taxonomy" id="459349"/>
    <lineage>
        <taxon>Bacteria</taxon>
        <taxon>Pseudomonadati</taxon>
        <taxon>Candidatus Cloacimonadota</taxon>
        <taxon>Candidatus Cloacimonadia</taxon>
        <taxon>Candidatus Cloacimonadales</taxon>
        <taxon>Candidatus Cloacimonadaceae</taxon>
        <taxon>Candidatus Cloacimonas</taxon>
    </lineage>
</organism>
<dbReference type="PROSITE" id="PS00644">
    <property type="entry name" value="COMPLEX1_51K_1"/>
    <property type="match status" value="1"/>
</dbReference>
<dbReference type="SUPFAM" id="SSF142019">
    <property type="entry name" value="Nqo1 FMN-binding domain-like"/>
    <property type="match status" value="1"/>
</dbReference>
<dbReference type="Gene3D" id="6.10.250.1450">
    <property type="match status" value="1"/>
</dbReference>